<dbReference type="AlphaFoldDB" id="A0A7K1L3Z3"/>
<proteinExistence type="predicted"/>
<dbReference type="EMBL" id="WOFH01000007">
    <property type="protein sequence ID" value="MUN39090.1"/>
    <property type="molecule type" value="Genomic_DNA"/>
</dbReference>
<evidence type="ECO:0000256" key="1">
    <source>
        <dbReference type="SAM" id="MobiDB-lite"/>
    </source>
</evidence>
<dbReference type="Proteomes" id="UP000432015">
    <property type="component" value="Unassembled WGS sequence"/>
</dbReference>
<accession>A0A7K1L3Z3</accession>
<gene>
    <name evidence="2" type="ORF">GNZ18_21165</name>
</gene>
<organism evidence="2 3">
    <name type="scientific">Actinomadura litoris</name>
    <dbReference type="NCBI Taxonomy" id="2678616"/>
    <lineage>
        <taxon>Bacteria</taxon>
        <taxon>Bacillati</taxon>
        <taxon>Actinomycetota</taxon>
        <taxon>Actinomycetes</taxon>
        <taxon>Streptosporangiales</taxon>
        <taxon>Thermomonosporaceae</taxon>
        <taxon>Actinomadura</taxon>
    </lineage>
</organism>
<name>A0A7K1L3Z3_9ACTN</name>
<evidence type="ECO:0000313" key="3">
    <source>
        <dbReference type="Proteomes" id="UP000432015"/>
    </source>
</evidence>
<protein>
    <submittedName>
        <fullName evidence="2">Uncharacterized protein</fullName>
    </submittedName>
</protein>
<sequence length="52" mass="5700">MPQPDRVAAGFGREVQVGEQRGEAPGGPVPPSARWPPTWRRCWTAAGWSVRT</sequence>
<dbReference type="RefSeq" id="WP_156218265.1">
    <property type="nucleotide sequence ID" value="NZ_WOFH01000007.1"/>
</dbReference>
<keyword evidence="3" id="KW-1185">Reference proteome</keyword>
<reference evidence="2 3" key="1">
    <citation type="submission" date="2019-11" db="EMBL/GenBank/DDBJ databases">
        <authorList>
            <person name="Cao P."/>
        </authorList>
    </citation>
    <scope>NUCLEOTIDE SEQUENCE [LARGE SCALE GENOMIC DNA]</scope>
    <source>
        <strain evidence="2 3">NEAU-AAG5</strain>
    </source>
</reference>
<comment type="caution">
    <text evidence="2">The sequence shown here is derived from an EMBL/GenBank/DDBJ whole genome shotgun (WGS) entry which is preliminary data.</text>
</comment>
<evidence type="ECO:0000313" key="2">
    <source>
        <dbReference type="EMBL" id="MUN39090.1"/>
    </source>
</evidence>
<feature type="region of interest" description="Disordered" evidence="1">
    <location>
        <begin position="1"/>
        <end position="38"/>
    </location>
</feature>